<keyword evidence="2" id="KW-1185">Reference proteome</keyword>
<comment type="caution">
    <text evidence="1">The sequence shown here is derived from an EMBL/GenBank/DDBJ whole genome shotgun (WGS) entry which is preliminary data.</text>
</comment>
<proteinExistence type="predicted"/>
<evidence type="ECO:0008006" key="3">
    <source>
        <dbReference type="Google" id="ProtNLM"/>
    </source>
</evidence>
<protein>
    <recommendedName>
        <fullName evidence="3">Recombinase A</fullName>
    </recommendedName>
</protein>
<dbReference type="EMBL" id="JBHSRJ010000009">
    <property type="protein sequence ID" value="MFC6045350.1"/>
    <property type="molecule type" value="Genomic_DNA"/>
</dbReference>
<accession>A0ABW1LN31</accession>
<sequence>MASTPDLIADLRTRMARLEDGTPSAMPLATHPALAGLVQLRAGASYSVDSATLALALLAGPSRAGSWCAAVGVPDFGAEAAVALGVDLDRIVLVPDPGEQWLEVAAALVDVATVVLVRPGGRVTPSAAEKLSARLRKRGAALVCWGEWPRCEVRLTASEPAWAGVGQGHGHLRSRRLLVEARRGTAPPRRGALWFPAEDQSWVSEHRPVEPASVVTPVEGVA</sequence>
<organism evidence="1 2">
    <name type="scientific">Nocardioides hankookensis</name>
    <dbReference type="NCBI Taxonomy" id="443157"/>
    <lineage>
        <taxon>Bacteria</taxon>
        <taxon>Bacillati</taxon>
        <taxon>Actinomycetota</taxon>
        <taxon>Actinomycetes</taxon>
        <taxon>Propionibacteriales</taxon>
        <taxon>Nocardioidaceae</taxon>
        <taxon>Nocardioides</taxon>
    </lineage>
</organism>
<evidence type="ECO:0000313" key="1">
    <source>
        <dbReference type="EMBL" id="MFC6045350.1"/>
    </source>
</evidence>
<evidence type="ECO:0000313" key="2">
    <source>
        <dbReference type="Proteomes" id="UP001596135"/>
    </source>
</evidence>
<gene>
    <name evidence="1" type="ORF">ACFPYL_19855</name>
</gene>
<name>A0ABW1LN31_9ACTN</name>
<dbReference type="RefSeq" id="WP_379158401.1">
    <property type="nucleotide sequence ID" value="NZ_JBHSRJ010000009.1"/>
</dbReference>
<reference evidence="2" key="1">
    <citation type="journal article" date="2019" name="Int. J. Syst. Evol. Microbiol.">
        <title>The Global Catalogue of Microorganisms (GCM) 10K type strain sequencing project: providing services to taxonomists for standard genome sequencing and annotation.</title>
        <authorList>
            <consortium name="The Broad Institute Genomics Platform"/>
            <consortium name="The Broad Institute Genome Sequencing Center for Infectious Disease"/>
            <person name="Wu L."/>
            <person name="Ma J."/>
        </authorList>
    </citation>
    <scope>NUCLEOTIDE SEQUENCE [LARGE SCALE GENOMIC DNA]</scope>
    <source>
        <strain evidence="2">CCUG 54522</strain>
    </source>
</reference>
<dbReference type="Proteomes" id="UP001596135">
    <property type="component" value="Unassembled WGS sequence"/>
</dbReference>